<comment type="caution">
    <text evidence="5">The sequence shown here is derived from an EMBL/GenBank/DDBJ whole genome shotgun (WGS) entry which is preliminary data.</text>
</comment>
<dbReference type="PROSITE" id="PS51371">
    <property type="entry name" value="CBS"/>
    <property type="match status" value="2"/>
</dbReference>
<name>A0A2S8GIM7_9BACT</name>
<evidence type="ECO:0000313" key="6">
    <source>
        <dbReference type="Proteomes" id="UP000237819"/>
    </source>
</evidence>
<dbReference type="AlphaFoldDB" id="A0A2S8GIM7"/>
<feature type="transmembrane region" description="Helical" evidence="3">
    <location>
        <begin position="20"/>
        <end position="40"/>
    </location>
</feature>
<dbReference type="Proteomes" id="UP000237819">
    <property type="component" value="Unassembled WGS sequence"/>
</dbReference>
<evidence type="ECO:0000313" key="5">
    <source>
        <dbReference type="EMBL" id="PQO44307.1"/>
    </source>
</evidence>
<reference evidence="5 6" key="1">
    <citation type="submission" date="2018-02" db="EMBL/GenBank/DDBJ databases">
        <title>Comparative genomes isolates from brazilian mangrove.</title>
        <authorList>
            <person name="Araujo J.E."/>
            <person name="Taketani R.G."/>
            <person name="Silva M.C.P."/>
            <person name="Loureco M.V."/>
            <person name="Andreote F.D."/>
        </authorList>
    </citation>
    <scope>NUCLEOTIDE SEQUENCE [LARGE SCALE GENOMIC DNA]</scope>
    <source>
        <strain evidence="5 6">Nap-Phe MGV</strain>
    </source>
</reference>
<accession>A0A2S8GIM7</accession>
<keyword evidence="1 2" id="KW-0129">CBS domain</keyword>
<dbReference type="EMBL" id="PUHZ01000020">
    <property type="protein sequence ID" value="PQO44307.1"/>
    <property type="molecule type" value="Genomic_DNA"/>
</dbReference>
<evidence type="ECO:0000256" key="2">
    <source>
        <dbReference type="PROSITE-ProRule" id="PRU00703"/>
    </source>
</evidence>
<dbReference type="InterPro" id="IPR051257">
    <property type="entry name" value="Diverse_CBS-Domain"/>
</dbReference>
<dbReference type="Gene3D" id="3.10.580.10">
    <property type="entry name" value="CBS-domain"/>
    <property type="match status" value="1"/>
</dbReference>
<dbReference type="SUPFAM" id="SSF54631">
    <property type="entry name" value="CBS-domain pair"/>
    <property type="match status" value="1"/>
</dbReference>
<evidence type="ECO:0000259" key="4">
    <source>
        <dbReference type="PROSITE" id="PS51371"/>
    </source>
</evidence>
<dbReference type="InterPro" id="IPR000644">
    <property type="entry name" value="CBS_dom"/>
</dbReference>
<dbReference type="PANTHER" id="PTHR43080">
    <property type="entry name" value="CBS DOMAIN-CONTAINING PROTEIN CBSX3, MITOCHONDRIAL"/>
    <property type="match status" value="1"/>
</dbReference>
<dbReference type="SMART" id="SM00116">
    <property type="entry name" value="CBS"/>
    <property type="match status" value="2"/>
</dbReference>
<organism evidence="5 6">
    <name type="scientific">Blastopirellula marina</name>
    <dbReference type="NCBI Taxonomy" id="124"/>
    <lineage>
        <taxon>Bacteria</taxon>
        <taxon>Pseudomonadati</taxon>
        <taxon>Planctomycetota</taxon>
        <taxon>Planctomycetia</taxon>
        <taxon>Pirellulales</taxon>
        <taxon>Pirellulaceae</taxon>
        <taxon>Blastopirellula</taxon>
    </lineage>
</organism>
<sequence>MDMGVYMLLGSMAAFGPEISPTISVAVLSLAVGVLVGYLLSGRWRSGAEGNKPSQKLGDARRSSLYEKRQAILRRLQGDLDMLLENQIEVRNLMSTQVVRVQPRRTVAEMRNMMSVQHMRHLVVVDETERPIGVISDRDLLAVKDGVAADVMHSPVMAISPQSMLLPTVSHMIENKISCLPVVEDDLLVGIITTTDLLLTLQSILRLMQTENISRSGPSFADELQDSCII</sequence>
<keyword evidence="3" id="KW-1133">Transmembrane helix</keyword>
<dbReference type="PANTHER" id="PTHR43080:SF2">
    <property type="entry name" value="CBS DOMAIN-CONTAINING PROTEIN"/>
    <property type="match status" value="1"/>
</dbReference>
<keyword evidence="3" id="KW-0472">Membrane</keyword>
<protein>
    <recommendedName>
        <fullName evidence="4">CBS domain-containing protein</fullName>
    </recommendedName>
</protein>
<gene>
    <name evidence="5" type="ORF">C5Y93_20310</name>
</gene>
<proteinExistence type="predicted"/>
<dbReference type="InterPro" id="IPR046342">
    <property type="entry name" value="CBS_dom_sf"/>
</dbReference>
<evidence type="ECO:0000256" key="3">
    <source>
        <dbReference type="SAM" id="Phobius"/>
    </source>
</evidence>
<feature type="domain" description="CBS" evidence="4">
    <location>
        <begin position="94"/>
        <end position="151"/>
    </location>
</feature>
<feature type="domain" description="CBS" evidence="4">
    <location>
        <begin position="152"/>
        <end position="207"/>
    </location>
</feature>
<keyword evidence="3" id="KW-0812">Transmembrane</keyword>
<dbReference type="Pfam" id="PF00571">
    <property type="entry name" value="CBS"/>
    <property type="match status" value="2"/>
</dbReference>
<evidence type="ECO:0000256" key="1">
    <source>
        <dbReference type="ARBA" id="ARBA00023122"/>
    </source>
</evidence>